<organism evidence="8 9">
    <name type="scientific">Undibacterium terreum</name>
    <dbReference type="NCBI Taxonomy" id="1224302"/>
    <lineage>
        <taxon>Bacteria</taxon>
        <taxon>Pseudomonadati</taxon>
        <taxon>Pseudomonadota</taxon>
        <taxon>Betaproteobacteria</taxon>
        <taxon>Burkholderiales</taxon>
        <taxon>Oxalobacteraceae</taxon>
        <taxon>Undibacterium</taxon>
    </lineage>
</organism>
<protein>
    <submittedName>
        <fullName evidence="8">Membrane protein</fullName>
    </submittedName>
</protein>
<feature type="transmembrane region" description="Helical" evidence="6">
    <location>
        <begin position="172"/>
        <end position="190"/>
    </location>
</feature>
<evidence type="ECO:0000256" key="6">
    <source>
        <dbReference type="SAM" id="Phobius"/>
    </source>
</evidence>
<evidence type="ECO:0000256" key="5">
    <source>
        <dbReference type="ARBA" id="ARBA00023136"/>
    </source>
</evidence>
<name>A0A916URX2_9BURK</name>
<comment type="subcellular location">
    <subcellularLocation>
        <location evidence="1">Cell membrane</location>
        <topology evidence="1">Multi-pass membrane protein</topology>
    </subcellularLocation>
</comment>
<keyword evidence="3 6" id="KW-0812">Transmembrane</keyword>
<dbReference type="GO" id="GO:0005737">
    <property type="term" value="C:cytoplasm"/>
    <property type="evidence" value="ECO:0007669"/>
    <property type="project" value="InterPro"/>
</dbReference>
<proteinExistence type="predicted"/>
<accession>A0A916URX2</accession>
<dbReference type="PANTHER" id="PTHR42709:SF6">
    <property type="entry name" value="UNDECAPRENYL PHOSPHATE TRANSPORTER A"/>
    <property type="match status" value="1"/>
</dbReference>
<evidence type="ECO:0000256" key="2">
    <source>
        <dbReference type="ARBA" id="ARBA00022475"/>
    </source>
</evidence>
<evidence type="ECO:0000256" key="1">
    <source>
        <dbReference type="ARBA" id="ARBA00004651"/>
    </source>
</evidence>
<dbReference type="Gene3D" id="3.40.250.10">
    <property type="entry name" value="Rhodanese-like domain"/>
    <property type="match status" value="1"/>
</dbReference>
<dbReference type="RefSeq" id="WP_188567440.1">
    <property type="nucleotide sequence ID" value="NZ_BMED01000003.1"/>
</dbReference>
<dbReference type="InterPro" id="IPR051311">
    <property type="entry name" value="DedA_domain"/>
</dbReference>
<dbReference type="InterPro" id="IPR032816">
    <property type="entry name" value="VTT_dom"/>
</dbReference>
<dbReference type="Proteomes" id="UP000637423">
    <property type="component" value="Unassembled WGS sequence"/>
</dbReference>
<dbReference type="EMBL" id="BMED01000003">
    <property type="protein sequence ID" value="GGC85354.1"/>
    <property type="molecule type" value="Genomic_DNA"/>
</dbReference>
<dbReference type="CDD" id="cd01444">
    <property type="entry name" value="GlpE_ST"/>
    <property type="match status" value="1"/>
</dbReference>
<dbReference type="GO" id="GO:0004792">
    <property type="term" value="F:thiosulfate-cyanide sulfurtransferase activity"/>
    <property type="evidence" value="ECO:0007669"/>
    <property type="project" value="InterPro"/>
</dbReference>
<dbReference type="AlphaFoldDB" id="A0A916URX2"/>
<evidence type="ECO:0000256" key="4">
    <source>
        <dbReference type="ARBA" id="ARBA00022989"/>
    </source>
</evidence>
<keyword evidence="9" id="KW-1185">Reference proteome</keyword>
<feature type="transmembrane region" description="Helical" evidence="6">
    <location>
        <begin position="50"/>
        <end position="71"/>
    </location>
</feature>
<feature type="domain" description="Rhodanese" evidence="7">
    <location>
        <begin position="218"/>
        <end position="310"/>
    </location>
</feature>
<dbReference type="PROSITE" id="PS50206">
    <property type="entry name" value="RHODANESE_3"/>
    <property type="match status" value="1"/>
</dbReference>
<keyword evidence="5 6" id="KW-0472">Membrane</keyword>
<comment type="caution">
    <text evidence="8">The sequence shown here is derived from an EMBL/GenBank/DDBJ whole genome shotgun (WGS) entry which is preliminary data.</text>
</comment>
<dbReference type="SUPFAM" id="SSF52821">
    <property type="entry name" value="Rhodanese/Cell cycle control phosphatase"/>
    <property type="match status" value="1"/>
</dbReference>
<dbReference type="Pfam" id="PF00581">
    <property type="entry name" value="Rhodanese"/>
    <property type="match status" value="1"/>
</dbReference>
<feature type="transmembrane region" description="Helical" evidence="6">
    <location>
        <begin position="135"/>
        <end position="160"/>
    </location>
</feature>
<dbReference type="GO" id="GO:0005886">
    <property type="term" value="C:plasma membrane"/>
    <property type="evidence" value="ECO:0007669"/>
    <property type="project" value="UniProtKB-SubCell"/>
</dbReference>
<reference evidence="8" key="2">
    <citation type="submission" date="2020-09" db="EMBL/GenBank/DDBJ databases">
        <authorList>
            <person name="Sun Q."/>
            <person name="Zhou Y."/>
        </authorList>
    </citation>
    <scope>NUCLEOTIDE SEQUENCE</scope>
    <source>
        <strain evidence="8">CGMCC 1.10998</strain>
    </source>
</reference>
<reference evidence="8" key="1">
    <citation type="journal article" date="2014" name="Int. J. Syst. Evol. Microbiol.">
        <title>Complete genome sequence of Corynebacterium casei LMG S-19264T (=DSM 44701T), isolated from a smear-ripened cheese.</title>
        <authorList>
            <consortium name="US DOE Joint Genome Institute (JGI-PGF)"/>
            <person name="Walter F."/>
            <person name="Albersmeier A."/>
            <person name="Kalinowski J."/>
            <person name="Ruckert C."/>
        </authorList>
    </citation>
    <scope>NUCLEOTIDE SEQUENCE</scope>
    <source>
        <strain evidence="8">CGMCC 1.10998</strain>
    </source>
</reference>
<evidence type="ECO:0000256" key="3">
    <source>
        <dbReference type="ARBA" id="ARBA00022692"/>
    </source>
</evidence>
<dbReference type="InterPro" id="IPR036873">
    <property type="entry name" value="Rhodanese-like_dom_sf"/>
</dbReference>
<evidence type="ECO:0000313" key="9">
    <source>
        <dbReference type="Proteomes" id="UP000637423"/>
    </source>
</evidence>
<feature type="transmembrane region" description="Helical" evidence="6">
    <location>
        <begin position="12"/>
        <end position="30"/>
    </location>
</feature>
<sequence length="337" mass="36747">MMHTLIHWAIEYGLLIVFFNVLLMQLGLPLPTVPTLIVSGTLAADGHFSVVALFCVTILASLIGDVVWYGIGRFYGLRVMRLLCRLSLSPDSCVRQTELRFERWGLSTLVIAKFVPGLSLIVAPMSGALRLSLPAFVMFDTIGIGLWATAAIGTGLLFHPDIELLSAQLVDMGNTAIMVAVTLLAAYLLLKWMKRRRFNSAMRMERIDISELQTLIKDGRPPVIVDVRGASVRAIEAQTIPGALAVAIEDWQHLIPHLHVDREIVVYCSCPNEASAAVLAKRLVDKGYHRARPLLGGIDAWVEAGHPTSLMGPESVILPGSSSQSVNVSPAIIIRAE</sequence>
<dbReference type="SMART" id="SM00450">
    <property type="entry name" value="RHOD"/>
    <property type="match status" value="1"/>
</dbReference>
<keyword evidence="4 6" id="KW-1133">Transmembrane helix</keyword>
<dbReference type="InterPro" id="IPR001763">
    <property type="entry name" value="Rhodanese-like_dom"/>
</dbReference>
<evidence type="ECO:0000259" key="7">
    <source>
        <dbReference type="PROSITE" id="PS50206"/>
    </source>
</evidence>
<evidence type="ECO:0000313" key="8">
    <source>
        <dbReference type="EMBL" id="GGC85354.1"/>
    </source>
</evidence>
<dbReference type="InterPro" id="IPR023695">
    <property type="entry name" value="Thiosulf_sulfurTrfase"/>
</dbReference>
<dbReference type="PANTHER" id="PTHR42709">
    <property type="entry name" value="ALKALINE PHOSPHATASE LIKE PROTEIN"/>
    <property type="match status" value="1"/>
</dbReference>
<dbReference type="Pfam" id="PF09335">
    <property type="entry name" value="VTT_dom"/>
    <property type="match status" value="1"/>
</dbReference>
<keyword evidence="2" id="KW-1003">Cell membrane</keyword>
<gene>
    <name evidence="8" type="ORF">GCM10011396_35850</name>
</gene>